<dbReference type="InterPro" id="IPR002781">
    <property type="entry name" value="TM_pro_TauE-like"/>
</dbReference>
<feature type="transmembrane region" description="Helical" evidence="8">
    <location>
        <begin position="201"/>
        <end position="221"/>
    </location>
</feature>
<evidence type="ECO:0000256" key="5">
    <source>
        <dbReference type="ARBA" id="ARBA00022692"/>
    </source>
</evidence>
<evidence type="ECO:0000256" key="2">
    <source>
        <dbReference type="ARBA" id="ARBA00009142"/>
    </source>
</evidence>
<sequence length="247" mass="26055">MELLLNELAAWQTWAAILATAIAGLMRGYAGFGTAIILAPIYSVLWGPLAGVPVMLLMELLVSLQLLPRAFRDADKRVIIPIGGAAALATPLGAYVLLAADPETLRRAIGGLVLVFGFLMLSGWRYHGARPFGLNVAVGTAAGLLKGATGMSGPPVILYLLAGPEEAKRHRANLILFFGLIAVISVVVPLFVGLIDGPVLLRFLIMLPVLMVFVRVGAALFGVVPVRFYKPFALALLTTAGSIALFA</sequence>
<comment type="caution">
    <text evidence="9">The sequence shown here is derived from an EMBL/GenBank/DDBJ whole genome shotgun (WGS) entry which is preliminary data.</text>
</comment>
<evidence type="ECO:0000256" key="1">
    <source>
        <dbReference type="ARBA" id="ARBA00004651"/>
    </source>
</evidence>
<reference evidence="9 10" key="1">
    <citation type="submission" date="2020-08" db="EMBL/GenBank/DDBJ databases">
        <title>Genomic Encyclopedia of Type Strains, Phase IV (KMG-IV): sequencing the most valuable type-strain genomes for metagenomic binning, comparative biology and taxonomic classification.</title>
        <authorList>
            <person name="Goeker M."/>
        </authorList>
    </citation>
    <scope>NUCLEOTIDE SEQUENCE [LARGE SCALE GENOMIC DNA]</scope>
    <source>
        <strain evidence="9 10">DSM 19979</strain>
    </source>
</reference>
<dbReference type="Pfam" id="PF01925">
    <property type="entry name" value="TauE"/>
    <property type="match status" value="1"/>
</dbReference>
<evidence type="ECO:0000313" key="10">
    <source>
        <dbReference type="Proteomes" id="UP000553193"/>
    </source>
</evidence>
<keyword evidence="5 8" id="KW-0812">Transmembrane</keyword>
<feature type="transmembrane region" description="Helical" evidence="8">
    <location>
        <begin position="37"/>
        <end position="58"/>
    </location>
</feature>
<comment type="subcellular location">
    <subcellularLocation>
        <location evidence="1 8">Cell membrane</location>
        <topology evidence="1 8">Multi-pass membrane protein</topology>
    </subcellularLocation>
</comment>
<keyword evidence="6 8" id="KW-1133">Transmembrane helix</keyword>
<evidence type="ECO:0000313" key="9">
    <source>
        <dbReference type="EMBL" id="MBB3899583.1"/>
    </source>
</evidence>
<comment type="similarity">
    <text evidence="2 8">Belongs to the 4-toluene sulfonate uptake permease (TSUP) (TC 2.A.102) family.</text>
</comment>
<proteinExistence type="inferred from homology"/>
<evidence type="ECO:0000256" key="4">
    <source>
        <dbReference type="ARBA" id="ARBA00022475"/>
    </source>
</evidence>
<feature type="transmembrane region" description="Helical" evidence="8">
    <location>
        <begin position="228"/>
        <end position="246"/>
    </location>
</feature>
<keyword evidence="4 8" id="KW-1003">Cell membrane</keyword>
<dbReference type="GO" id="GO:0005886">
    <property type="term" value="C:plasma membrane"/>
    <property type="evidence" value="ECO:0007669"/>
    <property type="project" value="UniProtKB-SubCell"/>
</dbReference>
<evidence type="ECO:0000256" key="7">
    <source>
        <dbReference type="ARBA" id="ARBA00023136"/>
    </source>
</evidence>
<evidence type="ECO:0000256" key="8">
    <source>
        <dbReference type="RuleBase" id="RU363041"/>
    </source>
</evidence>
<dbReference type="InterPro" id="IPR052017">
    <property type="entry name" value="TSUP"/>
</dbReference>
<keyword evidence="3" id="KW-0813">Transport</keyword>
<name>A0A840AGC0_9PROT</name>
<feature type="transmembrane region" description="Helical" evidence="8">
    <location>
        <begin position="105"/>
        <end position="124"/>
    </location>
</feature>
<dbReference type="PANTHER" id="PTHR30269:SF37">
    <property type="entry name" value="MEMBRANE TRANSPORTER PROTEIN"/>
    <property type="match status" value="1"/>
</dbReference>
<keyword evidence="7 8" id="KW-0472">Membrane</keyword>
<dbReference type="EMBL" id="JACIDJ010000005">
    <property type="protein sequence ID" value="MBB3899583.1"/>
    <property type="molecule type" value="Genomic_DNA"/>
</dbReference>
<protein>
    <recommendedName>
        <fullName evidence="8">Probable membrane transporter protein</fullName>
    </recommendedName>
</protein>
<dbReference type="Proteomes" id="UP000553193">
    <property type="component" value="Unassembled WGS sequence"/>
</dbReference>
<accession>A0A840AGC0</accession>
<evidence type="ECO:0000256" key="3">
    <source>
        <dbReference type="ARBA" id="ARBA00022448"/>
    </source>
</evidence>
<feature type="transmembrane region" description="Helical" evidence="8">
    <location>
        <begin position="78"/>
        <end position="98"/>
    </location>
</feature>
<dbReference type="PANTHER" id="PTHR30269">
    <property type="entry name" value="TRANSMEMBRANE PROTEIN YFCA"/>
    <property type="match status" value="1"/>
</dbReference>
<keyword evidence="10" id="KW-1185">Reference proteome</keyword>
<feature type="transmembrane region" description="Helical" evidence="8">
    <location>
        <begin position="136"/>
        <end position="162"/>
    </location>
</feature>
<feature type="transmembrane region" description="Helical" evidence="8">
    <location>
        <begin position="174"/>
        <end position="195"/>
    </location>
</feature>
<gene>
    <name evidence="9" type="ORF">GGQ83_003035</name>
</gene>
<dbReference type="AlphaFoldDB" id="A0A840AGC0"/>
<evidence type="ECO:0000256" key="6">
    <source>
        <dbReference type="ARBA" id="ARBA00022989"/>
    </source>
</evidence>
<organism evidence="9 10">
    <name type="scientific">Roseococcus suduntuyensis</name>
    <dbReference type="NCBI Taxonomy" id="455361"/>
    <lineage>
        <taxon>Bacteria</taxon>
        <taxon>Pseudomonadati</taxon>
        <taxon>Pseudomonadota</taxon>
        <taxon>Alphaproteobacteria</taxon>
        <taxon>Acetobacterales</taxon>
        <taxon>Roseomonadaceae</taxon>
        <taxon>Roseococcus</taxon>
    </lineage>
</organism>
<feature type="transmembrane region" description="Helical" evidence="8">
    <location>
        <begin position="12"/>
        <end position="30"/>
    </location>
</feature>
<dbReference type="RefSeq" id="WP_184385456.1">
    <property type="nucleotide sequence ID" value="NZ_JACIDJ010000005.1"/>
</dbReference>